<comment type="caution">
    <text evidence="4">The sequence shown here is derived from an EMBL/GenBank/DDBJ whole genome shotgun (WGS) entry which is preliminary data.</text>
</comment>
<proteinExistence type="predicted"/>
<keyword evidence="5" id="KW-1185">Reference proteome</keyword>
<feature type="region of interest" description="Disordered" evidence="1">
    <location>
        <begin position="21"/>
        <end position="44"/>
    </location>
</feature>
<evidence type="ECO:0000313" key="5">
    <source>
        <dbReference type="Proteomes" id="UP001651690"/>
    </source>
</evidence>
<name>A0ABT1M4M7_9MYCO</name>
<dbReference type="RefSeq" id="WP_255061467.1">
    <property type="nucleotide sequence ID" value="NZ_JANDBD010000007.1"/>
</dbReference>
<evidence type="ECO:0000313" key="4">
    <source>
        <dbReference type="EMBL" id="MCP9274121.1"/>
    </source>
</evidence>
<evidence type="ECO:0000256" key="2">
    <source>
        <dbReference type="SAM" id="SignalP"/>
    </source>
</evidence>
<dbReference type="Pfam" id="PF11738">
    <property type="entry name" value="DUF3298"/>
    <property type="match status" value="1"/>
</dbReference>
<dbReference type="NCBIfam" id="NF043047">
    <property type="entry name" value="EstaseRv3036c"/>
    <property type="match status" value="1"/>
</dbReference>
<dbReference type="PROSITE" id="PS51257">
    <property type="entry name" value="PROKAR_LIPOPROTEIN"/>
    <property type="match status" value="1"/>
</dbReference>
<dbReference type="Gene3D" id="3.90.640.20">
    <property type="entry name" value="Heat-shock cognate protein, ATPase"/>
    <property type="match status" value="1"/>
</dbReference>
<dbReference type="Proteomes" id="UP001651690">
    <property type="component" value="Unassembled WGS sequence"/>
</dbReference>
<sequence length="254" mass="26647">MRFQLIALLGAAAVATAACGTSDTPTATETRTVTATTTSTTSTPAVTSMPAAAGTACDELKGAVADGTCTVHEEAGDYTIDMAFPADYPDQASMVDVLTRQRDGFLDLISDRPGPPNPYALDITGKDYRSGDAESGTVSVVFEEYVNVGGAHPTTNYDALTYNLAQQTPITVDTLFKPGSDPTATLDPIVQDDFRQLLDGADIGPNPIGLDMYRAFALTDDAVVFFFGQGVWAFSAAGPREVSVPRADLESILA</sequence>
<protein>
    <submittedName>
        <fullName evidence="4">DUF3298 and DUF4163 domain-containing protein</fullName>
    </submittedName>
</protein>
<reference evidence="4 5" key="1">
    <citation type="submission" date="2022-06" db="EMBL/GenBank/DDBJ databases">
        <title>Mycolicibacterium sp. CAU 1645 isolated from seawater.</title>
        <authorList>
            <person name="Kim W."/>
        </authorList>
    </citation>
    <scope>NUCLEOTIDE SEQUENCE [LARGE SCALE GENOMIC DNA]</scope>
    <source>
        <strain evidence="4 5">CAU 1645</strain>
    </source>
</reference>
<keyword evidence="2" id="KW-0732">Signal</keyword>
<dbReference type="EMBL" id="JANDBD010000007">
    <property type="protein sequence ID" value="MCP9274121.1"/>
    <property type="molecule type" value="Genomic_DNA"/>
</dbReference>
<gene>
    <name evidence="4" type="ORF">NM203_18185</name>
</gene>
<organism evidence="4 5">
    <name type="scientific">Mycolicibacterium arenosum</name>
    <dbReference type="NCBI Taxonomy" id="2952157"/>
    <lineage>
        <taxon>Bacteria</taxon>
        <taxon>Bacillati</taxon>
        <taxon>Actinomycetota</taxon>
        <taxon>Actinomycetes</taxon>
        <taxon>Mycobacteriales</taxon>
        <taxon>Mycobacteriaceae</taxon>
        <taxon>Mycolicibacterium</taxon>
    </lineage>
</organism>
<accession>A0ABT1M4M7</accession>
<dbReference type="InterPro" id="IPR037126">
    <property type="entry name" value="PdaC/RsiV-like_sf"/>
</dbReference>
<feature type="signal peptide" evidence="2">
    <location>
        <begin position="1"/>
        <end position="17"/>
    </location>
</feature>
<dbReference type="InterPro" id="IPR021729">
    <property type="entry name" value="DUF3298"/>
</dbReference>
<feature type="domain" description="DUF3298" evidence="3">
    <location>
        <begin position="174"/>
        <end position="246"/>
    </location>
</feature>
<evidence type="ECO:0000256" key="1">
    <source>
        <dbReference type="SAM" id="MobiDB-lite"/>
    </source>
</evidence>
<evidence type="ECO:0000259" key="3">
    <source>
        <dbReference type="Pfam" id="PF11738"/>
    </source>
</evidence>
<dbReference type="Gene3D" id="3.30.565.40">
    <property type="entry name" value="Fervidobacterium nodosum Rt17-B1 like"/>
    <property type="match status" value="1"/>
</dbReference>
<dbReference type="InterPro" id="IPR053421">
    <property type="entry name" value="Esterase_Immunogenic_RsiV"/>
</dbReference>
<feature type="chain" id="PRO_5045922038" evidence="2">
    <location>
        <begin position="18"/>
        <end position="254"/>
    </location>
</feature>